<organism evidence="9 10">
    <name type="scientific">Paenibacillus terrae</name>
    <dbReference type="NCBI Taxonomy" id="159743"/>
    <lineage>
        <taxon>Bacteria</taxon>
        <taxon>Bacillati</taxon>
        <taxon>Bacillota</taxon>
        <taxon>Bacilli</taxon>
        <taxon>Bacillales</taxon>
        <taxon>Paenibacillaceae</taxon>
        <taxon>Paenibacillus</taxon>
    </lineage>
</organism>
<evidence type="ECO:0000256" key="2">
    <source>
        <dbReference type="ARBA" id="ARBA00022763"/>
    </source>
</evidence>
<keyword evidence="6" id="KW-0238">DNA-binding</keyword>
<accession>A0A4U2PW47</accession>
<keyword evidence="2" id="KW-0227">DNA damage</keyword>
<evidence type="ECO:0000256" key="6">
    <source>
        <dbReference type="ARBA" id="ARBA00023125"/>
    </source>
</evidence>
<sequence>MAMYPSWSYSQSRAQTFDECLRKYYYHYYGSHNGWNLAQGSEEQVALYRLKQLSNLYILFGNITHQMCESVIRGWMEKGAVPRPAYLETAMKNMLNDSYKESLQQRELWQQDPKNRIMLAEIYYDDEVLAERIARIKERQHVVVHNLYRTAVWRELQQGEARIVEVEKWDTMLLHETKVYVKMDLLYRRGNGDMVIVDWKTGKEGDFSDQLFLYASYVQEHYQLPLEKIEVRVEYLMTGEHEVYHPTQEDIDKVVANVGRYIEEMKSCLDDDYYNRPKPESFFTPMPSRRACGGCNFREVCKYRAV</sequence>
<protein>
    <recommendedName>
        <fullName evidence="8">PD-(D/E)XK endonuclease-like domain-containing protein</fullName>
    </recommendedName>
</protein>
<reference evidence="9 10" key="1">
    <citation type="submission" date="2018-01" db="EMBL/GenBank/DDBJ databases">
        <title>Bacillales members from the olive rhizosphere are effective biological control agents against Verticillium dahliae.</title>
        <authorList>
            <person name="Gomez-Lama C."/>
            <person name="Legarda G."/>
            <person name="Ruano-Rosa D."/>
            <person name="Pizarro-Tobias P."/>
            <person name="Valverde-Corredor A."/>
            <person name="Niqui J.L."/>
            <person name="Trivino J.C."/>
            <person name="Roca A."/>
            <person name="Mercado-Blanco J."/>
        </authorList>
    </citation>
    <scope>NUCLEOTIDE SEQUENCE [LARGE SCALE GENOMIC DNA]</scope>
    <source>
        <strain evidence="9 10">PIC167</strain>
    </source>
</reference>
<keyword evidence="7" id="KW-0234">DNA repair</keyword>
<dbReference type="GO" id="GO:0005524">
    <property type="term" value="F:ATP binding"/>
    <property type="evidence" value="ECO:0007669"/>
    <property type="project" value="UniProtKB-KW"/>
</dbReference>
<keyword evidence="3" id="KW-0378">Hydrolase</keyword>
<dbReference type="GO" id="GO:0006281">
    <property type="term" value="P:DNA repair"/>
    <property type="evidence" value="ECO:0007669"/>
    <property type="project" value="UniProtKB-KW"/>
</dbReference>
<proteinExistence type="predicted"/>
<evidence type="ECO:0000313" key="9">
    <source>
        <dbReference type="EMBL" id="TKH43853.1"/>
    </source>
</evidence>
<dbReference type="AlphaFoldDB" id="A0A4U2PW47"/>
<dbReference type="GO" id="GO:0016787">
    <property type="term" value="F:hydrolase activity"/>
    <property type="evidence" value="ECO:0007669"/>
    <property type="project" value="UniProtKB-KW"/>
</dbReference>
<dbReference type="Gene3D" id="3.90.320.10">
    <property type="match status" value="1"/>
</dbReference>
<feature type="domain" description="PD-(D/E)XK endonuclease-like" evidence="8">
    <location>
        <begin position="9"/>
        <end position="302"/>
    </location>
</feature>
<dbReference type="InterPro" id="IPR038726">
    <property type="entry name" value="PDDEXK_AddAB-type"/>
</dbReference>
<dbReference type="GO" id="GO:0004386">
    <property type="term" value="F:helicase activity"/>
    <property type="evidence" value="ECO:0007669"/>
    <property type="project" value="UniProtKB-KW"/>
</dbReference>
<dbReference type="EMBL" id="PNXQ01000012">
    <property type="protein sequence ID" value="TKH43853.1"/>
    <property type="molecule type" value="Genomic_DNA"/>
</dbReference>
<comment type="caution">
    <text evidence="9">The sequence shown here is derived from an EMBL/GenBank/DDBJ whole genome shotgun (WGS) entry which is preliminary data.</text>
</comment>
<evidence type="ECO:0000313" key="10">
    <source>
        <dbReference type="Proteomes" id="UP000308114"/>
    </source>
</evidence>
<dbReference type="GO" id="GO:0003677">
    <property type="term" value="F:DNA binding"/>
    <property type="evidence" value="ECO:0007669"/>
    <property type="project" value="UniProtKB-KW"/>
</dbReference>
<keyword evidence="5" id="KW-0067">ATP-binding</keyword>
<keyword evidence="4" id="KW-0347">Helicase</keyword>
<evidence type="ECO:0000259" key="8">
    <source>
        <dbReference type="Pfam" id="PF12705"/>
    </source>
</evidence>
<evidence type="ECO:0000256" key="4">
    <source>
        <dbReference type="ARBA" id="ARBA00022806"/>
    </source>
</evidence>
<gene>
    <name evidence="9" type="ORF">C1I60_10795</name>
</gene>
<name>A0A4U2PW47_9BACL</name>
<dbReference type="Proteomes" id="UP000308114">
    <property type="component" value="Unassembled WGS sequence"/>
</dbReference>
<evidence type="ECO:0000256" key="5">
    <source>
        <dbReference type="ARBA" id="ARBA00022840"/>
    </source>
</evidence>
<dbReference type="InterPro" id="IPR011604">
    <property type="entry name" value="PDDEXK-like_dom_sf"/>
</dbReference>
<evidence type="ECO:0000256" key="3">
    <source>
        <dbReference type="ARBA" id="ARBA00022801"/>
    </source>
</evidence>
<dbReference type="Pfam" id="PF12705">
    <property type="entry name" value="PDDEXK_1"/>
    <property type="match status" value="1"/>
</dbReference>
<dbReference type="RefSeq" id="WP_137061718.1">
    <property type="nucleotide sequence ID" value="NZ_PNXQ01000012.1"/>
</dbReference>
<keyword evidence="1" id="KW-0547">Nucleotide-binding</keyword>
<evidence type="ECO:0000256" key="7">
    <source>
        <dbReference type="ARBA" id="ARBA00023204"/>
    </source>
</evidence>
<evidence type="ECO:0000256" key="1">
    <source>
        <dbReference type="ARBA" id="ARBA00022741"/>
    </source>
</evidence>